<comment type="caution">
    <text evidence="2">The sequence shown here is derived from an EMBL/GenBank/DDBJ whole genome shotgun (WGS) entry which is preliminary data.</text>
</comment>
<organism evidence="2 3">
    <name type="scientific">Propioniciclava sinopodophylli</name>
    <dbReference type="NCBI Taxonomy" id="1837344"/>
    <lineage>
        <taxon>Bacteria</taxon>
        <taxon>Bacillati</taxon>
        <taxon>Actinomycetota</taxon>
        <taxon>Actinomycetes</taxon>
        <taxon>Propionibacteriales</taxon>
        <taxon>Propionibacteriaceae</taxon>
        <taxon>Propioniciclava</taxon>
    </lineage>
</organism>
<evidence type="ECO:0000256" key="1">
    <source>
        <dbReference type="ARBA" id="ARBA00048819"/>
    </source>
</evidence>
<dbReference type="Proteomes" id="UP000292373">
    <property type="component" value="Unassembled WGS sequence"/>
</dbReference>
<keyword evidence="3" id="KW-1185">Reference proteome</keyword>
<dbReference type="InterPro" id="IPR050141">
    <property type="entry name" value="GCL_type2/YbdK_subfam"/>
</dbReference>
<dbReference type="Gene3D" id="3.30.590.20">
    <property type="match status" value="1"/>
</dbReference>
<proteinExistence type="predicted"/>
<comment type="catalytic activity">
    <reaction evidence="1">
        <text>L-cysteine + L-glutamate + ATP = gamma-L-glutamyl-L-cysteine + ADP + phosphate + H(+)</text>
        <dbReference type="Rhea" id="RHEA:13285"/>
        <dbReference type="ChEBI" id="CHEBI:15378"/>
        <dbReference type="ChEBI" id="CHEBI:29985"/>
        <dbReference type="ChEBI" id="CHEBI:30616"/>
        <dbReference type="ChEBI" id="CHEBI:35235"/>
        <dbReference type="ChEBI" id="CHEBI:43474"/>
        <dbReference type="ChEBI" id="CHEBI:58173"/>
        <dbReference type="ChEBI" id="CHEBI:456216"/>
        <dbReference type="EC" id="6.3.2.2"/>
    </reaction>
</comment>
<dbReference type="InterPro" id="IPR016602">
    <property type="entry name" value="UCP012666"/>
</dbReference>
<dbReference type="Pfam" id="PF04107">
    <property type="entry name" value="GCS2"/>
    <property type="match status" value="1"/>
</dbReference>
<dbReference type="PANTHER" id="PTHR36510">
    <property type="entry name" value="GLUTAMATE--CYSTEINE LIGASE 2-RELATED"/>
    <property type="match status" value="1"/>
</dbReference>
<evidence type="ECO:0000313" key="2">
    <source>
        <dbReference type="EMBL" id="TBT85358.1"/>
    </source>
</evidence>
<accession>A0A4Q9KEY9</accession>
<dbReference type="RefSeq" id="WP_131167699.1">
    <property type="nucleotide sequence ID" value="NZ_SDMQ01000005.1"/>
</dbReference>
<dbReference type="SUPFAM" id="SSF55931">
    <property type="entry name" value="Glutamine synthetase/guanido kinase"/>
    <property type="match status" value="1"/>
</dbReference>
<protein>
    <submittedName>
        <fullName evidence="2">Glutamate--cysteine ligase</fullName>
    </submittedName>
</protein>
<dbReference type="InterPro" id="IPR014746">
    <property type="entry name" value="Gln_synth/guanido_kin_cat_dom"/>
</dbReference>
<sequence length="493" mass="54814">MGSEIGQRYFTREQRQAYRHKVLECLDVLEEMLHAGAFTQDAHRTGLEIELNLVDDDHQPSFANAEVLEAIANPEFQTELARFNIEFNVPPGDIAGDELLRLEDSLRASLNEAQRRSQELGHRIVMTGILPTVRLEHFAQPWMSDNTRFEALNDAMLTARGEDIHLDIEGPTGEHLDAQVGSLAPESVCTSTQFHLLVAPRDFARGWNAAQVLAGPQLALGANAPFAFGHRLEAESRIGVFTQAADTRPIEYANQGVRPRVFFGERWITSIFDLFEENSRWFPALLPETTDEDPRAVFAAGGTPELAELKLHNGTIYRWNRPVYDTVGGKAHVRLENRVLPAGPTIADTVANAAFYYGTLARMARDERPVWTRMAFRSAHDNFDAAARHGIDADLFWPGLGETPASELVLRHILPMAQAGLEGWGVDGAAIDRYLGIIEGRCLTGVNGADWQVRCVEAFEARGMGRDEALAAMTAAYAERMHTNEPVHTWDLP</sequence>
<dbReference type="OrthoDB" id="240589at2"/>
<dbReference type="PIRSF" id="PIRSF012666">
    <property type="entry name" value="UCP012666"/>
    <property type="match status" value="1"/>
</dbReference>
<dbReference type="AlphaFoldDB" id="A0A4Q9KEY9"/>
<keyword evidence="2" id="KW-0436">Ligase</keyword>
<reference evidence="2 3" key="1">
    <citation type="submission" date="2019-01" db="EMBL/GenBank/DDBJ databases">
        <title>Lactibacter flavus gen. nov., sp. nov., a novel bacterium of the family Propionibacteriaceae isolated from raw milk and dairy products.</title>
        <authorList>
            <person name="Huptas C."/>
            <person name="Wenning M."/>
            <person name="Breitenwieser F."/>
            <person name="Doll E."/>
            <person name="Von Neubeck M."/>
            <person name="Busse H.-J."/>
            <person name="Scherer S."/>
        </authorList>
    </citation>
    <scope>NUCLEOTIDE SEQUENCE [LARGE SCALE GENOMIC DNA]</scope>
    <source>
        <strain evidence="2 3">KCTC 33808</strain>
    </source>
</reference>
<dbReference type="GO" id="GO:0016879">
    <property type="term" value="F:ligase activity, forming carbon-nitrogen bonds"/>
    <property type="evidence" value="ECO:0007669"/>
    <property type="project" value="TreeGrafter"/>
</dbReference>
<gene>
    <name evidence="2" type="ORF">ET989_06310</name>
</gene>
<dbReference type="PANTHER" id="PTHR36510:SF3">
    <property type="entry name" value="CONSERVED PROTEIN"/>
    <property type="match status" value="1"/>
</dbReference>
<evidence type="ECO:0000313" key="3">
    <source>
        <dbReference type="Proteomes" id="UP000292373"/>
    </source>
</evidence>
<dbReference type="EMBL" id="SDMQ01000005">
    <property type="protein sequence ID" value="TBT85358.1"/>
    <property type="molecule type" value="Genomic_DNA"/>
</dbReference>
<dbReference type="InterPro" id="IPR006336">
    <property type="entry name" value="GCS2"/>
</dbReference>
<name>A0A4Q9KEY9_9ACTN</name>